<dbReference type="AlphaFoldDB" id="A0A1G2DEV6"/>
<accession>A0A1G2DEV6</accession>
<comment type="caution">
    <text evidence="1">The sequence shown here is derived from an EMBL/GenBank/DDBJ whole genome shotgun (WGS) entry which is preliminary data.</text>
</comment>
<gene>
    <name evidence="1" type="ORF">A3D67_02480</name>
</gene>
<evidence type="ECO:0008006" key="3">
    <source>
        <dbReference type="Google" id="ProtNLM"/>
    </source>
</evidence>
<reference evidence="1 2" key="1">
    <citation type="journal article" date="2016" name="Nat. Commun.">
        <title>Thousands of microbial genomes shed light on interconnected biogeochemical processes in an aquifer system.</title>
        <authorList>
            <person name="Anantharaman K."/>
            <person name="Brown C.T."/>
            <person name="Hug L.A."/>
            <person name="Sharon I."/>
            <person name="Castelle C.J."/>
            <person name="Probst A.J."/>
            <person name="Thomas B.C."/>
            <person name="Singh A."/>
            <person name="Wilkins M.J."/>
            <person name="Karaoz U."/>
            <person name="Brodie E.L."/>
            <person name="Williams K.H."/>
            <person name="Hubbard S.S."/>
            <person name="Banfield J.F."/>
        </authorList>
    </citation>
    <scope>NUCLEOTIDE SEQUENCE [LARGE SCALE GENOMIC DNA]</scope>
</reference>
<dbReference type="EMBL" id="MHLN01000010">
    <property type="protein sequence ID" value="OGZ12106.1"/>
    <property type="molecule type" value="Genomic_DNA"/>
</dbReference>
<proteinExistence type="predicted"/>
<name>A0A1G2DEV6_9BACT</name>
<protein>
    <recommendedName>
        <fullName evidence="3">t-SNARE coiled-coil homology domain-containing protein</fullName>
    </recommendedName>
</protein>
<organism evidence="1 2">
    <name type="scientific">Candidatus Lloydbacteria bacterium RIFCSPHIGHO2_02_FULL_51_22</name>
    <dbReference type="NCBI Taxonomy" id="1798663"/>
    <lineage>
        <taxon>Bacteria</taxon>
        <taxon>Candidatus Lloydiibacteriota</taxon>
    </lineage>
</organism>
<dbReference type="Gene3D" id="3.90.20.10">
    <property type="match status" value="1"/>
</dbReference>
<dbReference type="Proteomes" id="UP000178099">
    <property type="component" value="Unassembled WGS sequence"/>
</dbReference>
<sequence length="95" mass="10795">MDKELKNEFKKVNEAIEGLAAMTAKGFEQVDKHFEQIEGTIGNMQGDIDQLSVRLSSVGHEVAEIHKHLVYRDEFDDLMGRMKYVEIKLGIESGK</sequence>
<evidence type="ECO:0000313" key="2">
    <source>
        <dbReference type="Proteomes" id="UP000178099"/>
    </source>
</evidence>
<evidence type="ECO:0000313" key="1">
    <source>
        <dbReference type="EMBL" id="OGZ12106.1"/>
    </source>
</evidence>